<organism evidence="2 3">
    <name type="scientific">Halovivax cerinus</name>
    <dbReference type="NCBI Taxonomy" id="1487865"/>
    <lineage>
        <taxon>Archaea</taxon>
        <taxon>Methanobacteriati</taxon>
        <taxon>Methanobacteriota</taxon>
        <taxon>Stenosarchaea group</taxon>
        <taxon>Halobacteria</taxon>
        <taxon>Halobacteriales</taxon>
        <taxon>Natrialbaceae</taxon>
        <taxon>Halovivax</taxon>
    </lineage>
</organism>
<dbReference type="RefSeq" id="WP_256532592.1">
    <property type="nucleotide sequence ID" value="NZ_CP101824.1"/>
</dbReference>
<sequence length="221" mass="24602">MGRGWERVYDESDYDRRAYLGGEEMVDCLSRFVDRFGPFEDVVSVGCGPAVVPFALAERRPSISITGLDAAEPVVTDNRDLAAERGLENLSFAVDTLPDLDVDRQFDLVYCVATLYFVREAERAVERLFEHVRPGGYLVLNYPNERTRSWARENGADKTVDFSLVAEGENVLSRDGIGRLLGAEPRDYWTAVDAADADFATSDTPMVYVERPDDGDTKPSG</sequence>
<keyword evidence="2" id="KW-0489">Methyltransferase</keyword>
<gene>
    <name evidence="2" type="ORF">ACFOUR_18340</name>
</gene>
<dbReference type="Proteomes" id="UP001595846">
    <property type="component" value="Unassembled WGS sequence"/>
</dbReference>
<protein>
    <submittedName>
        <fullName evidence="2">Class I SAM-dependent methyltransferase</fullName>
    </submittedName>
</protein>
<reference evidence="2 3" key="1">
    <citation type="journal article" date="2019" name="Int. J. Syst. Evol. Microbiol.">
        <title>The Global Catalogue of Microorganisms (GCM) 10K type strain sequencing project: providing services to taxonomists for standard genome sequencing and annotation.</title>
        <authorList>
            <consortium name="The Broad Institute Genomics Platform"/>
            <consortium name="The Broad Institute Genome Sequencing Center for Infectious Disease"/>
            <person name="Wu L."/>
            <person name="Ma J."/>
        </authorList>
    </citation>
    <scope>NUCLEOTIDE SEQUENCE [LARGE SCALE GENOMIC DNA]</scope>
    <source>
        <strain evidence="2 3">IBRC-M 10256</strain>
    </source>
</reference>
<dbReference type="GO" id="GO:0032259">
    <property type="term" value="P:methylation"/>
    <property type="evidence" value="ECO:0007669"/>
    <property type="project" value="UniProtKB-KW"/>
</dbReference>
<dbReference type="GO" id="GO:0008168">
    <property type="term" value="F:methyltransferase activity"/>
    <property type="evidence" value="ECO:0007669"/>
    <property type="project" value="UniProtKB-KW"/>
</dbReference>
<evidence type="ECO:0000313" key="2">
    <source>
        <dbReference type="EMBL" id="MFC3960315.1"/>
    </source>
</evidence>
<dbReference type="GeneID" id="73901688"/>
<comment type="caution">
    <text evidence="2">The sequence shown here is derived from an EMBL/GenBank/DDBJ whole genome shotgun (WGS) entry which is preliminary data.</text>
</comment>
<keyword evidence="2" id="KW-0808">Transferase</keyword>
<dbReference type="Pfam" id="PF13847">
    <property type="entry name" value="Methyltransf_31"/>
    <property type="match status" value="1"/>
</dbReference>
<dbReference type="Gene3D" id="3.40.50.150">
    <property type="entry name" value="Vaccinia Virus protein VP39"/>
    <property type="match status" value="1"/>
</dbReference>
<dbReference type="AlphaFoldDB" id="A0ABD5NTR0"/>
<dbReference type="InterPro" id="IPR025714">
    <property type="entry name" value="Methyltranfer_dom"/>
</dbReference>
<evidence type="ECO:0000313" key="3">
    <source>
        <dbReference type="Proteomes" id="UP001595846"/>
    </source>
</evidence>
<dbReference type="SUPFAM" id="SSF53335">
    <property type="entry name" value="S-adenosyl-L-methionine-dependent methyltransferases"/>
    <property type="match status" value="1"/>
</dbReference>
<evidence type="ECO:0000259" key="1">
    <source>
        <dbReference type="Pfam" id="PF13847"/>
    </source>
</evidence>
<accession>A0ABD5NTR0</accession>
<keyword evidence="3" id="KW-1185">Reference proteome</keyword>
<name>A0ABD5NTR0_9EURY</name>
<dbReference type="InterPro" id="IPR029063">
    <property type="entry name" value="SAM-dependent_MTases_sf"/>
</dbReference>
<dbReference type="CDD" id="cd02440">
    <property type="entry name" value="AdoMet_MTases"/>
    <property type="match status" value="1"/>
</dbReference>
<proteinExistence type="predicted"/>
<dbReference type="PANTHER" id="PTHR43861">
    <property type="entry name" value="TRANS-ACONITATE 2-METHYLTRANSFERASE-RELATED"/>
    <property type="match status" value="1"/>
</dbReference>
<dbReference type="EMBL" id="JBHSAQ010000016">
    <property type="protein sequence ID" value="MFC3960315.1"/>
    <property type="molecule type" value="Genomic_DNA"/>
</dbReference>
<feature type="domain" description="Methyltransferase" evidence="1">
    <location>
        <begin position="42"/>
        <end position="155"/>
    </location>
</feature>